<reference evidence="2" key="1">
    <citation type="submission" date="2022-08" db="EMBL/GenBank/DDBJ databases">
        <authorList>
            <person name="Zhang D."/>
        </authorList>
    </citation>
    <scope>NUCLEOTIDE SEQUENCE</scope>
    <source>
        <strain evidence="2">XJ19-11</strain>
    </source>
</reference>
<accession>A0A9X2P4W8</accession>
<dbReference type="Proteomes" id="UP001142175">
    <property type="component" value="Unassembled WGS sequence"/>
</dbReference>
<dbReference type="RefSeq" id="WP_258423977.1">
    <property type="nucleotide sequence ID" value="NZ_JANSUY010000013.1"/>
</dbReference>
<sequence length="224" mass="24985">MRKISLKIAVFVLLTGLVNPAIAQLKLLKDDASGGRPVLTNPYSEVKGSAYLLDFEIGSIIFSEQDTAANLTIAFNSYDNTLEHKMDGQLIAYYPGKISGFILNTESYPRLFRSGYSIPQAGANVFVEILVDGKYSLIAHHYKTMGDDLTATYGSQRAKAFQTIEELYIVKDGETTLLKTKSKYLKETFEEDTEKATSLISDYSLDLKEKSDAIRLIQLLNIQE</sequence>
<keyword evidence="1" id="KW-0732">Signal</keyword>
<protein>
    <recommendedName>
        <fullName evidence="4">DUF4384 domain-containing protein</fullName>
    </recommendedName>
</protein>
<feature type="signal peptide" evidence="1">
    <location>
        <begin position="1"/>
        <end position="23"/>
    </location>
</feature>
<evidence type="ECO:0000313" key="3">
    <source>
        <dbReference type="Proteomes" id="UP001142175"/>
    </source>
</evidence>
<evidence type="ECO:0000313" key="2">
    <source>
        <dbReference type="EMBL" id="MCR9016121.1"/>
    </source>
</evidence>
<evidence type="ECO:0008006" key="4">
    <source>
        <dbReference type="Google" id="ProtNLM"/>
    </source>
</evidence>
<dbReference type="EMBL" id="JANSUY010000013">
    <property type="protein sequence ID" value="MCR9016121.1"/>
    <property type="molecule type" value="Genomic_DNA"/>
</dbReference>
<name>A0A9X2P4W8_9BACT</name>
<proteinExistence type="predicted"/>
<keyword evidence="3" id="KW-1185">Reference proteome</keyword>
<organism evidence="2 3">
    <name type="scientific">Aquiflexum gelatinilyticum</name>
    <dbReference type="NCBI Taxonomy" id="2961943"/>
    <lineage>
        <taxon>Bacteria</taxon>
        <taxon>Pseudomonadati</taxon>
        <taxon>Bacteroidota</taxon>
        <taxon>Cytophagia</taxon>
        <taxon>Cytophagales</taxon>
        <taxon>Cyclobacteriaceae</taxon>
        <taxon>Aquiflexum</taxon>
    </lineage>
</organism>
<gene>
    <name evidence="2" type="ORF">NU887_13835</name>
</gene>
<dbReference type="AlphaFoldDB" id="A0A9X2P4W8"/>
<evidence type="ECO:0000256" key="1">
    <source>
        <dbReference type="SAM" id="SignalP"/>
    </source>
</evidence>
<feature type="chain" id="PRO_5040721711" description="DUF4384 domain-containing protein" evidence="1">
    <location>
        <begin position="24"/>
        <end position="224"/>
    </location>
</feature>
<comment type="caution">
    <text evidence="2">The sequence shown here is derived from an EMBL/GenBank/DDBJ whole genome shotgun (WGS) entry which is preliminary data.</text>
</comment>